<dbReference type="InterPro" id="IPR023606">
    <property type="entry name" value="CoA-Trfase_III_dom_1_sf"/>
</dbReference>
<dbReference type="InterPro" id="IPR003673">
    <property type="entry name" value="CoA-Trfase_fam_III"/>
</dbReference>
<keyword evidence="2" id="KW-1185">Reference proteome</keyword>
<evidence type="ECO:0000313" key="2">
    <source>
        <dbReference type="Proteomes" id="UP000739565"/>
    </source>
</evidence>
<evidence type="ECO:0000313" key="1">
    <source>
        <dbReference type="EMBL" id="MBZ1351886.1"/>
    </source>
</evidence>
<comment type="caution">
    <text evidence="1">The sequence shown here is derived from an EMBL/GenBank/DDBJ whole genome shotgun (WGS) entry which is preliminary data.</text>
</comment>
<dbReference type="Gene3D" id="3.40.50.10540">
    <property type="entry name" value="Crotonobetainyl-coa:carnitine coa-transferase, domain 1"/>
    <property type="match status" value="1"/>
</dbReference>
<name>A0A953NES1_9BURK</name>
<dbReference type="PANTHER" id="PTHR48229">
    <property type="entry name" value="CAIB/BAIF FAMILY ENZYME (AFU_ORTHOLOGUE AFUA_1G05360)-RELATED"/>
    <property type="match status" value="1"/>
</dbReference>
<dbReference type="EMBL" id="JAHXRI010000025">
    <property type="protein sequence ID" value="MBZ1351886.1"/>
    <property type="molecule type" value="Genomic_DNA"/>
</dbReference>
<dbReference type="SUPFAM" id="SSF89796">
    <property type="entry name" value="CoA-transferase family III (CaiB/BaiF)"/>
    <property type="match status" value="2"/>
</dbReference>
<reference evidence="1" key="1">
    <citation type="submission" date="2021-07" db="EMBL/GenBank/DDBJ databases">
        <title>New genus and species of the family Alcaligenaceae.</title>
        <authorList>
            <person name="Hahn M.W."/>
        </authorList>
    </citation>
    <scope>NUCLEOTIDE SEQUENCE</scope>
    <source>
        <strain evidence="1">LF4-65</strain>
    </source>
</reference>
<dbReference type="InterPro" id="IPR052985">
    <property type="entry name" value="CoA-trans_III_biosynth/detox"/>
</dbReference>
<gene>
    <name evidence="1" type="ORF">KZZ10_14675</name>
</gene>
<protein>
    <submittedName>
        <fullName evidence="1">CoA transferase</fullName>
    </submittedName>
</protein>
<dbReference type="AlphaFoldDB" id="A0A953NES1"/>
<accession>A0A953NES1</accession>
<dbReference type="Proteomes" id="UP000739565">
    <property type="component" value="Unassembled WGS sequence"/>
</dbReference>
<dbReference type="Pfam" id="PF02515">
    <property type="entry name" value="CoA_transf_3"/>
    <property type="match status" value="1"/>
</dbReference>
<organism evidence="1 2">
    <name type="scientific">Zwartia hollandica</name>
    <dbReference type="NCBI Taxonomy" id="324606"/>
    <lineage>
        <taxon>Bacteria</taxon>
        <taxon>Pseudomonadati</taxon>
        <taxon>Pseudomonadota</taxon>
        <taxon>Betaproteobacteria</taxon>
        <taxon>Burkholderiales</taxon>
        <taxon>Alcaligenaceae</taxon>
        <taxon>Zwartia</taxon>
    </lineage>
</organism>
<dbReference type="GO" id="GO:0016740">
    <property type="term" value="F:transferase activity"/>
    <property type="evidence" value="ECO:0007669"/>
    <property type="project" value="UniProtKB-KW"/>
</dbReference>
<keyword evidence="1" id="KW-0808">Transferase</keyword>
<dbReference type="PANTHER" id="PTHR48229:SF1">
    <property type="entry name" value="ALPHA METHYLACYL-COA RACEMASE-RELATED"/>
    <property type="match status" value="1"/>
</dbReference>
<proteinExistence type="predicted"/>
<sequence length="461" mass="49770">MVAPSAPTNTAVNLLKEIWGSVHGNASATDRLSFAGHGSLPSYFAVTELAAASMGATGLALAELTQSLDVAIDRRLASLWFNKTISPLGWKIPPEPALGPADYRTRDGWIRLHTNAPHHRDAALRVLGTPQDPKAVAAAVSSWNSTELETTMVANGACAAEMRSWQDWQHHPQGRAVLAEPLLHWRSGSTAAPSPWAPSSARPLTGIKVLDMTRVLAGPAATRLLAGLGATVLRIDPPWWDEPSGEPEMSLGKRCTRLDLREAKDLEHWKTLLSEADVFVHGYRSDALSALGVDAEQRQNIRPGLIDVSLDAYGFTGPWKHRRGFDSLVQMSMGIAEAGQRLSGSDRPFPLPVQALDHGTGYLLATAILRALTIRVETGKGSIVKGSLARTGALLMQTLDAKLIERPVLNPIEPADWSDTLEITQWGSAKRLKWPVTVTGVEMAWSPGSGALGRHRAAWQD</sequence>